<name>A0ABY4WS60_9BACL</name>
<dbReference type="Proteomes" id="UP001056500">
    <property type="component" value="Chromosome"/>
</dbReference>
<feature type="transmembrane region" description="Helical" evidence="1">
    <location>
        <begin position="39"/>
        <end position="58"/>
    </location>
</feature>
<keyword evidence="1" id="KW-0472">Membrane</keyword>
<dbReference type="Gene3D" id="3.30.565.40">
    <property type="entry name" value="Fervidobacterium nodosum Rt17-B1 like"/>
    <property type="match status" value="1"/>
</dbReference>
<evidence type="ECO:0000259" key="2">
    <source>
        <dbReference type="Pfam" id="PF11738"/>
    </source>
</evidence>
<evidence type="ECO:0000313" key="4">
    <source>
        <dbReference type="Proteomes" id="UP001056500"/>
    </source>
</evidence>
<dbReference type="InterPro" id="IPR021729">
    <property type="entry name" value="DUF3298"/>
</dbReference>
<dbReference type="Pfam" id="PF11738">
    <property type="entry name" value="DUF3298"/>
    <property type="match status" value="1"/>
</dbReference>
<gene>
    <name evidence="3" type="ORF">NDK47_13715</name>
</gene>
<keyword evidence="1" id="KW-1133">Transmembrane helix</keyword>
<organism evidence="3 4">
    <name type="scientific">Brevibacillus ruminantium</name>
    <dbReference type="NCBI Taxonomy" id="2950604"/>
    <lineage>
        <taxon>Bacteria</taxon>
        <taxon>Bacillati</taxon>
        <taxon>Bacillota</taxon>
        <taxon>Bacilli</taxon>
        <taxon>Bacillales</taxon>
        <taxon>Paenibacillaceae</taxon>
        <taxon>Brevibacillus</taxon>
    </lineage>
</organism>
<keyword evidence="1" id="KW-0812">Transmembrane</keyword>
<keyword evidence="4" id="KW-1185">Reference proteome</keyword>
<feature type="domain" description="DUF3298" evidence="2">
    <location>
        <begin position="194"/>
        <end position="272"/>
    </location>
</feature>
<protein>
    <submittedName>
        <fullName evidence="3">DUF3298 and DUF4163 domain-containing protein</fullName>
    </submittedName>
</protein>
<proteinExistence type="predicted"/>
<evidence type="ECO:0000256" key="1">
    <source>
        <dbReference type="SAM" id="Phobius"/>
    </source>
</evidence>
<dbReference type="InterPro" id="IPR037126">
    <property type="entry name" value="PdaC/RsiV-like_sf"/>
</dbReference>
<accession>A0ABY4WS60</accession>
<evidence type="ECO:0000313" key="3">
    <source>
        <dbReference type="EMBL" id="USG68269.1"/>
    </source>
</evidence>
<reference evidence="3" key="1">
    <citation type="submission" date="2022-06" db="EMBL/GenBank/DDBJ databases">
        <title>Genome sequencing of Brevibacillus sp. BB3-R1.</title>
        <authorList>
            <person name="Heo J."/>
            <person name="Lee D."/>
            <person name="Won M."/>
            <person name="Han B.-H."/>
            <person name="Hong S.-B."/>
            <person name="Kwon S.-W."/>
        </authorList>
    </citation>
    <scope>NUCLEOTIDE SEQUENCE</scope>
    <source>
        <strain evidence="3">BB3-R1</strain>
    </source>
</reference>
<dbReference type="Gene3D" id="3.90.640.20">
    <property type="entry name" value="Heat-shock cognate protein, ATPase"/>
    <property type="match status" value="1"/>
</dbReference>
<sequence length="286" mass="32363">MSEQLEQLKRKYKNTPIPNELDFVVKKALKQKKKRHVIMIKRFTGVGAAAVILLITGINTSPAFAKTLSDVPLVGSFVKVLTFTEFKVDDETAKTEIKVPAITNMENKTLEATLNNKYLEESKKLYNDFMVEMEELKNNGGGHVGVKSGYDVKTDNEQILAIGRYVVSTVNGYSQYTYDTIDKKNQLLITLPSLFKDDSYINLISENIKEQMKQQMQADSDKTYWVEGPMSFETIAKDQGFYINNEGKLVICFDKYEAAPGYMGPVEFIIPTDVIADALVSREYIK</sequence>
<dbReference type="EMBL" id="CP098755">
    <property type="protein sequence ID" value="USG68269.1"/>
    <property type="molecule type" value="Genomic_DNA"/>
</dbReference>
<dbReference type="RefSeq" id="WP_251875833.1">
    <property type="nucleotide sequence ID" value="NZ_CP098755.1"/>
</dbReference>